<reference evidence="1 2" key="1">
    <citation type="journal article" date="2020" name="Microorganisms">
        <title>Osmotic Adaptation and Compatible Solute Biosynthesis of Phototrophic Bacteria as Revealed from Genome Analyses.</title>
        <authorList>
            <person name="Imhoff J.F."/>
            <person name="Rahn T."/>
            <person name="Kunzel S."/>
            <person name="Keller A."/>
            <person name="Neulinger S.C."/>
        </authorList>
    </citation>
    <scope>NUCLEOTIDE SEQUENCE [LARGE SCALE GENOMIC DNA]</scope>
    <source>
        <strain evidence="1 2">DSM 9895</strain>
    </source>
</reference>
<evidence type="ECO:0000313" key="2">
    <source>
        <dbReference type="Proteomes" id="UP001296873"/>
    </source>
</evidence>
<protein>
    <recommendedName>
        <fullName evidence="3">DUF1902 domain-containing protein</fullName>
    </recommendedName>
</protein>
<sequence>MKMLYASKPEIWRLEVRTNHDDCVLLFDNYEAAEESALVALKDILHKLDDEAPSFGETDELRVWLREKWANEVLHEHIVRDATDAELVADFVEDKTENFIVFDDWTIGVSRAEVHSDPV</sequence>
<dbReference type="Proteomes" id="UP001296873">
    <property type="component" value="Unassembled WGS sequence"/>
</dbReference>
<evidence type="ECO:0000313" key="1">
    <source>
        <dbReference type="EMBL" id="MBK1670074.1"/>
    </source>
</evidence>
<proteinExistence type="predicted"/>
<organism evidence="1 2">
    <name type="scientific">Rhodovibrio sodomensis</name>
    <dbReference type="NCBI Taxonomy" id="1088"/>
    <lineage>
        <taxon>Bacteria</taxon>
        <taxon>Pseudomonadati</taxon>
        <taxon>Pseudomonadota</taxon>
        <taxon>Alphaproteobacteria</taxon>
        <taxon>Rhodospirillales</taxon>
        <taxon>Rhodovibrionaceae</taxon>
        <taxon>Rhodovibrio</taxon>
    </lineage>
</organism>
<keyword evidence="2" id="KW-1185">Reference proteome</keyword>
<gene>
    <name evidence="1" type="ORF">CKO28_18730</name>
</gene>
<comment type="caution">
    <text evidence="1">The sequence shown here is derived from an EMBL/GenBank/DDBJ whole genome shotgun (WGS) entry which is preliminary data.</text>
</comment>
<dbReference type="EMBL" id="NRRL01000074">
    <property type="protein sequence ID" value="MBK1670074.1"/>
    <property type="molecule type" value="Genomic_DNA"/>
</dbReference>
<accession>A0ABS1DHZ4</accession>
<name>A0ABS1DHZ4_9PROT</name>
<evidence type="ECO:0008006" key="3">
    <source>
        <dbReference type="Google" id="ProtNLM"/>
    </source>
</evidence>